<evidence type="ECO:0000313" key="2">
    <source>
        <dbReference type="EMBL" id="SIN75383.1"/>
    </source>
</evidence>
<proteinExistence type="predicted"/>
<reference evidence="3" key="1">
    <citation type="submission" date="2016-11" db="EMBL/GenBank/DDBJ databases">
        <authorList>
            <person name="Varghese N."/>
            <person name="Submissions S."/>
        </authorList>
    </citation>
    <scope>NUCLEOTIDE SEQUENCE [LARGE SCALE GENOMIC DNA]</scope>
    <source>
        <strain evidence="3">DSM 17456</strain>
    </source>
</reference>
<protein>
    <submittedName>
        <fullName evidence="2">Uncharacterized protein</fullName>
    </submittedName>
</protein>
<feature type="region of interest" description="Disordered" evidence="1">
    <location>
        <begin position="35"/>
        <end position="55"/>
    </location>
</feature>
<dbReference type="STRING" id="1121457.SAMN02745161_0550"/>
<dbReference type="AlphaFoldDB" id="A0A1N6DXC6"/>
<keyword evidence="3" id="KW-1185">Reference proteome</keyword>
<evidence type="ECO:0000313" key="3">
    <source>
        <dbReference type="Proteomes" id="UP000184694"/>
    </source>
</evidence>
<evidence type="ECO:0000256" key="1">
    <source>
        <dbReference type="SAM" id="MobiDB-lite"/>
    </source>
</evidence>
<sequence length="55" mass="6483">MSLFDRLEKLFMAVAFAEGGDKRTAQFWVKHRGTAGKQKRWQATDNSRKRPQIRM</sequence>
<dbReference type="EMBL" id="FSRG01000003">
    <property type="protein sequence ID" value="SIN75383.1"/>
    <property type="molecule type" value="Genomic_DNA"/>
</dbReference>
<dbReference type="Proteomes" id="UP000184694">
    <property type="component" value="Unassembled WGS sequence"/>
</dbReference>
<organism evidence="2 3">
    <name type="scientific">Halodesulfovibrio marinisediminis DSM 17456</name>
    <dbReference type="NCBI Taxonomy" id="1121457"/>
    <lineage>
        <taxon>Bacteria</taxon>
        <taxon>Pseudomonadati</taxon>
        <taxon>Thermodesulfobacteriota</taxon>
        <taxon>Desulfovibrionia</taxon>
        <taxon>Desulfovibrionales</taxon>
        <taxon>Desulfovibrionaceae</taxon>
        <taxon>Halodesulfovibrio</taxon>
    </lineage>
</organism>
<gene>
    <name evidence="2" type="ORF">SAMN02745161_0550</name>
</gene>
<accession>A0A1N6DXC6</accession>
<dbReference type="RefSeq" id="WP_175565974.1">
    <property type="nucleotide sequence ID" value="NZ_FSRG01000003.1"/>
</dbReference>
<name>A0A1N6DXC6_9BACT</name>